<evidence type="ECO:0000256" key="1">
    <source>
        <dbReference type="SAM" id="MobiDB-lite"/>
    </source>
</evidence>
<gene>
    <name evidence="2" type="ORF">UFOVP381_6</name>
</gene>
<name>A0A6J7WZN5_9CAUD</name>
<proteinExistence type="predicted"/>
<feature type="compositionally biased region" description="Low complexity" evidence="1">
    <location>
        <begin position="54"/>
        <end position="70"/>
    </location>
</feature>
<sequence length="170" mass="18265">MAEKQVDPGIMSFAKGAFSGSDQGLRSAYQSELVNQLRGNNFQGAEQVWGNVQNNQAQQQQAQQTQQQQQINDFIATAPQQPMSDPSGRMSAQEMQGSVWAPQTSYTSGDNANVEYGNPMTIEQIKASGKVPQGSGQWQQFVYGAGGDAGGSYYAPYYDSSSDWASGQGG</sequence>
<dbReference type="EMBL" id="LR798318">
    <property type="protein sequence ID" value="CAB5223190.1"/>
    <property type="molecule type" value="Genomic_DNA"/>
</dbReference>
<feature type="region of interest" description="Disordered" evidence="1">
    <location>
        <begin position="54"/>
        <end position="106"/>
    </location>
</feature>
<evidence type="ECO:0000313" key="2">
    <source>
        <dbReference type="EMBL" id="CAB5223190.1"/>
    </source>
</evidence>
<organism evidence="2">
    <name type="scientific">uncultured Caudovirales phage</name>
    <dbReference type="NCBI Taxonomy" id="2100421"/>
    <lineage>
        <taxon>Viruses</taxon>
        <taxon>Duplodnaviria</taxon>
        <taxon>Heunggongvirae</taxon>
        <taxon>Uroviricota</taxon>
        <taxon>Caudoviricetes</taxon>
        <taxon>Peduoviridae</taxon>
        <taxon>Maltschvirus</taxon>
        <taxon>Maltschvirus maltsch</taxon>
    </lineage>
</organism>
<reference evidence="2" key="1">
    <citation type="submission" date="2020-05" db="EMBL/GenBank/DDBJ databases">
        <authorList>
            <person name="Chiriac C."/>
            <person name="Salcher M."/>
            <person name="Ghai R."/>
            <person name="Kavagutti S V."/>
        </authorList>
    </citation>
    <scope>NUCLEOTIDE SEQUENCE</scope>
</reference>
<feature type="compositionally biased region" description="Polar residues" evidence="1">
    <location>
        <begin position="93"/>
        <end position="106"/>
    </location>
</feature>
<protein>
    <submittedName>
        <fullName evidence="2">Uncharacterized protein</fullName>
    </submittedName>
</protein>
<accession>A0A6J7WZN5</accession>